<protein>
    <submittedName>
        <fullName evidence="1">Uncharacterized protein</fullName>
    </submittedName>
</protein>
<evidence type="ECO:0000313" key="1">
    <source>
        <dbReference type="EMBL" id="TVP41188.1"/>
    </source>
</evidence>
<proteinExistence type="predicted"/>
<sequence>MCFNNVFKGDREFNRVVESMKNGKVLALDSIHSFIGKTKKLFK</sequence>
<accession>A0A557SX52</accession>
<reference evidence="1 2" key="1">
    <citation type="journal article" date="2019" name="Front. Microbiol.">
        <title>Ammonia Oxidation by the Arctic Terrestrial Thaumarchaeote Candidatus Nitrosocosmicus arcticus Is Stimulated by Increasing Temperatures.</title>
        <authorList>
            <person name="Alves R.J.E."/>
            <person name="Kerou M."/>
            <person name="Zappe A."/>
            <person name="Bittner R."/>
            <person name="Abby S.S."/>
            <person name="Schmidt H.A."/>
            <person name="Pfeifer K."/>
            <person name="Schleper C."/>
        </authorList>
    </citation>
    <scope>NUCLEOTIDE SEQUENCE [LARGE SCALE GENOMIC DNA]</scope>
    <source>
        <strain evidence="1 2">Kfb</strain>
    </source>
</reference>
<comment type="caution">
    <text evidence="1">The sequence shown here is derived from an EMBL/GenBank/DDBJ whole genome shotgun (WGS) entry which is preliminary data.</text>
</comment>
<dbReference type="AlphaFoldDB" id="A0A557SX52"/>
<dbReference type="Proteomes" id="UP000315289">
    <property type="component" value="Unassembled WGS sequence"/>
</dbReference>
<name>A0A557SX52_9ARCH</name>
<dbReference type="EMBL" id="VOAH01000004">
    <property type="protein sequence ID" value="TVP41188.1"/>
    <property type="molecule type" value="Genomic_DNA"/>
</dbReference>
<organism evidence="1 2">
    <name type="scientific">Candidatus Nitrosocosmicus arcticus</name>
    <dbReference type="NCBI Taxonomy" id="2035267"/>
    <lineage>
        <taxon>Archaea</taxon>
        <taxon>Nitrososphaerota</taxon>
        <taxon>Nitrososphaeria</taxon>
        <taxon>Nitrososphaerales</taxon>
        <taxon>Nitrososphaeraceae</taxon>
        <taxon>Candidatus Nitrosocosmicus</taxon>
    </lineage>
</organism>
<evidence type="ECO:0000313" key="2">
    <source>
        <dbReference type="Proteomes" id="UP000315289"/>
    </source>
</evidence>
<keyword evidence="2" id="KW-1185">Reference proteome</keyword>
<gene>
    <name evidence="1" type="ORF">NARC_40151</name>
</gene>